<dbReference type="Proteomes" id="UP000789901">
    <property type="component" value="Unassembled WGS sequence"/>
</dbReference>
<proteinExistence type="predicted"/>
<comment type="caution">
    <text evidence="1">The sequence shown here is derived from an EMBL/GenBank/DDBJ whole genome shotgun (WGS) entry which is preliminary data.</text>
</comment>
<dbReference type="EMBL" id="CAJVQB010095410">
    <property type="protein sequence ID" value="CAG8849245.1"/>
    <property type="molecule type" value="Genomic_DNA"/>
</dbReference>
<evidence type="ECO:0000313" key="1">
    <source>
        <dbReference type="EMBL" id="CAG8849245.1"/>
    </source>
</evidence>
<reference evidence="1 2" key="1">
    <citation type="submission" date="2021-06" db="EMBL/GenBank/DDBJ databases">
        <authorList>
            <person name="Kallberg Y."/>
            <person name="Tangrot J."/>
            <person name="Rosling A."/>
        </authorList>
    </citation>
    <scope>NUCLEOTIDE SEQUENCE [LARGE SCALE GENOMIC DNA]</scope>
    <source>
        <strain evidence="1 2">120-4 pot B 10/14</strain>
    </source>
</reference>
<gene>
    <name evidence="1" type="ORF">GMARGA_LOCUS39611</name>
</gene>
<protein>
    <submittedName>
        <fullName evidence="1">8876_t:CDS:1</fullName>
    </submittedName>
</protein>
<organism evidence="1 2">
    <name type="scientific">Gigaspora margarita</name>
    <dbReference type="NCBI Taxonomy" id="4874"/>
    <lineage>
        <taxon>Eukaryota</taxon>
        <taxon>Fungi</taxon>
        <taxon>Fungi incertae sedis</taxon>
        <taxon>Mucoromycota</taxon>
        <taxon>Glomeromycotina</taxon>
        <taxon>Glomeromycetes</taxon>
        <taxon>Diversisporales</taxon>
        <taxon>Gigasporaceae</taxon>
        <taxon>Gigaspora</taxon>
    </lineage>
</organism>
<name>A0ABN7X724_GIGMA</name>
<accession>A0ABN7X724</accession>
<feature type="non-terminal residue" evidence="1">
    <location>
        <position position="1"/>
    </location>
</feature>
<keyword evidence="2" id="KW-1185">Reference proteome</keyword>
<sequence>LKESKLRLSETKFSKKDIKDGIVNIRQNLAVSSSFFALYI</sequence>
<evidence type="ECO:0000313" key="2">
    <source>
        <dbReference type="Proteomes" id="UP000789901"/>
    </source>
</evidence>